<sequence>MARYLTALLMLSLFATISALFGCGVMPAARTMTFTVTGFTLPVAMVYTETPEVFAKVPRIAARETGAKAFVQRLVMQTVLDVESQGRSALLPDAVAAKPDDMRKRICVYWFPKKTTRLLERNMKKTIMMALRLETLNRCYFSDHKHHYGELVKSDVAKRGE</sequence>
<name>A0AAD5REN2_PARTN</name>
<evidence type="ECO:0000313" key="2">
    <source>
        <dbReference type="EMBL" id="KAJ1374643.1"/>
    </source>
</evidence>
<protein>
    <submittedName>
        <fullName evidence="2">Uncharacterized protein</fullName>
    </submittedName>
</protein>
<reference evidence="2" key="1">
    <citation type="submission" date="2021-06" db="EMBL/GenBank/DDBJ databases">
        <title>Parelaphostrongylus tenuis whole genome reference sequence.</title>
        <authorList>
            <person name="Garwood T.J."/>
            <person name="Larsen P.A."/>
            <person name="Fountain-Jones N.M."/>
            <person name="Garbe J.R."/>
            <person name="Macchietto M.G."/>
            <person name="Kania S.A."/>
            <person name="Gerhold R.W."/>
            <person name="Richards J.E."/>
            <person name="Wolf T.M."/>
        </authorList>
    </citation>
    <scope>NUCLEOTIDE SEQUENCE</scope>
    <source>
        <strain evidence="2">MNPRO001-30</strain>
        <tissue evidence="2">Meninges</tissue>
    </source>
</reference>
<evidence type="ECO:0000313" key="3">
    <source>
        <dbReference type="Proteomes" id="UP001196413"/>
    </source>
</evidence>
<accession>A0AAD5REN2</accession>
<organism evidence="2 3">
    <name type="scientific">Parelaphostrongylus tenuis</name>
    <name type="common">Meningeal worm</name>
    <dbReference type="NCBI Taxonomy" id="148309"/>
    <lineage>
        <taxon>Eukaryota</taxon>
        <taxon>Metazoa</taxon>
        <taxon>Ecdysozoa</taxon>
        <taxon>Nematoda</taxon>
        <taxon>Chromadorea</taxon>
        <taxon>Rhabditida</taxon>
        <taxon>Rhabditina</taxon>
        <taxon>Rhabditomorpha</taxon>
        <taxon>Strongyloidea</taxon>
        <taxon>Metastrongylidae</taxon>
        <taxon>Parelaphostrongylus</taxon>
    </lineage>
</organism>
<comment type="caution">
    <text evidence="2">The sequence shown here is derived from an EMBL/GenBank/DDBJ whole genome shotgun (WGS) entry which is preliminary data.</text>
</comment>
<feature type="signal peptide" evidence="1">
    <location>
        <begin position="1"/>
        <end position="19"/>
    </location>
</feature>
<dbReference type="Proteomes" id="UP001196413">
    <property type="component" value="Unassembled WGS sequence"/>
</dbReference>
<keyword evidence="3" id="KW-1185">Reference proteome</keyword>
<dbReference type="AlphaFoldDB" id="A0AAD5REN2"/>
<evidence type="ECO:0000256" key="1">
    <source>
        <dbReference type="SAM" id="SignalP"/>
    </source>
</evidence>
<dbReference type="EMBL" id="JAHQIW010007476">
    <property type="protein sequence ID" value="KAJ1374643.1"/>
    <property type="molecule type" value="Genomic_DNA"/>
</dbReference>
<keyword evidence="1" id="KW-0732">Signal</keyword>
<proteinExistence type="predicted"/>
<feature type="chain" id="PRO_5042121250" evidence="1">
    <location>
        <begin position="20"/>
        <end position="161"/>
    </location>
</feature>
<dbReference type="PROSITE" id="PS51257">
    <property type="entry name" value="PROKAR_LIPOPROTEIN"/>
    <property type="match status" value="1"/>
</dbReference>
<gene>
    <name evidence="2" type="ORF">KIN20_037374</name>
</gene>